<dbReference type="RefSeq" id="WP_096055482.1">
    <property type="nucleotide sequence ID" value="NZ_CP023344.1"/>
</dbReference>
<dbReference type="InterPro" id="IPR002213">
    <property type="entry name" value="UDP_glucos_trans"/>
</dbReference>
<dbReference type="EMBL" id="CP023344">
    <property type="protein sequence ID" value="ATC63850.1"/>
    <property type="molecule type" value="Genomic_DNA"/>
</dbReference>
<sequence>MSRRLKIDLVAPPFEGHLHPILGLARILREYADIRIFSTPDAATRVADAGFQLHPILAAHARAVWSIPNTTRPVRGRPWMLLQQFRQNLRLLPDLRREISAAWATHPPDLAIVDFTLPSVGHWARERGIRWWTSHPSPLAIETPDGTPTYLGGWLPPATLLGKIRDASARKTIHLFKRAMFLTHARPLRAIGLDRIYRSDGSENVYSDDIILALGSAALEFPATWPRAVRFIGPSCYTPPPRDDVPLSLDPSRKNVLVTLGTHLPYTRRQLLSLLPVWAAQMPDIFFHYTTGGKQNTGHSAPTSSSASTELPSGPNWKTYRYLHYDSAVSRFDAVIHHGGAGIVYHTLNAALSAVVWPQDYDQFDFAARLAHHGLALRCSHPRQIPTALRRILTEPGSRERAAFFARDLHQIDQPALLKNLLHERGLL</sequence>
<dbReference type="OrthoDB" id="9805366at2"/>
<dbReference type="PANTHER" id="PTHR48050">
    <property type="entry name" value="STEROL 3-BETA-GLUCOSYLTRANSFERASE"/>
    <property type="match status" value="1"/>
</dbReference>
<dbReference type="AlphaFoldDB" id="A0A290Q9H4"/>
<keyword evidence="3" id="KW-1185">Reference proteome</keyword>
<dbReference type="Pfam" id="PF04101">
    <property type="entry name" value="Glyco_tran_28_C"/>
    <property type="match status" value="1"/>
</dbReference>
<evidence type="ECO:0000313" key="3">
    <source>
        <dbReference type="Proteomes" id="UP000217265"/>
    </source>
</evidence>
<feature type="domain" description="Glycosyl transferase family 28 C-terminal" evidence="1">
    <location>
        <begin position="256"/>
        <end position="396"/>
    </location>
</feature>
<accession>A0A290Q9H4</accession>
<protein>
    <submittedName>
        <fullName evidence="2">Glycosyl transferase</fullName>
    </submittedName>
</protein>
<dbReference type="Gene3D" id="3.40.50.2000">
    <property type="entry name" value="Glycogen Phosphorylase B"/>
    <property type="match status" value="2"/>
</dbReference>
<evidence type="ECO:0000259" key="1">
    <source>
        <dbReference type="Pfam" id="PF04101"/>
    </source>
</evidence>
<organism evidence="2 3">
    <name type="scientific">Nibricoccus aquaticus</name>
    <dbReference type="NCBI Taxonomy" id="2576891"/>
    <lineage>
        <taxon>Bacteria</taxon>
        <taxon>Pseudomonadati</taxon>
        <taxon>Verrucomicrobiota</taxon>
        <taxon>Opitutia</taxon>
        <taxon>Opitutales</taxon>
        <taxon>Opitutaceae</taxon>
        <taxon>Nibricoccus</taxon>
    </lineage>
</organism>
<dbReference type="InterPro" id="IPR050426">
    <property type="entry name" value="Glycosyltransferase_28"/>
</dbReference>
<dbReference type="SUPFAM" id="SSF53756">
    <property type="entry name" value="UDP-Glycosyltransferase/glycogen phosphorylase"/>
    <property type="match status" value="1"/>
</dbReference>
<reference evidence="2 3" key="1">
    <citation type="submission" date="2017-09" db="EMBL/GenBank/DDBJ databases">
        <title>Complete genome sequence of Verrucomicrobial strain HZ-65, isolated from freshwater.</title>
        <authorList>
            <person name="Choi A."/>
        </authorList>
    </citation>
    <scope>NUCLEOTIDE SEQUENCE [LARGE SCALE GENOMIC DNA]</scope>
    <source>
        <strain evidence="2 3">HZ-65</strain>
    </source>
</reference>
<dbReference type="CDD" id="cd03784">
    <property type="entry name" value="GT1_Gtf-like"/>
    <property type="match status" value="1"/>
</dbReference>
<dbReference type="InterPro" id="IPR007235">
    <property type="entry name" value="Glyco_trans_28_C"/>
</dbReference>
<gene>
    <name evidence="2" type="ORF">CMV30_07765</name>
</gene>
<proteinExistence type="predicted"/>
<dbReference type="KEGG" id="vbh:CMV30_07765"/>
<dbReference type="Proteomes" id="UP000217265">
    <property type="component" value="Chromosome"/>
</dbReference>
<dbReference type="GO" id="GO:0008194">
    <property type="term" value="F:UDP-glycosyltransferase activity"/>
    <property type="evidence" value="ECO:0007669"/>
    <property type="project" value="InterPro"/>
</dbReference>
<dbReference type="GO" id="GO:0016758">
    <property type="term" value="F:hexosyltransferase activity"/>
    <property type="evidence" value="ECO:0007669"/>
    <property type="project" value="InterPro"/>
</dbReference>
<keyword evidence="2" id="KW-0808">Transferase</keyword>
<name>A0A290Q9H4_9BACT</name>
<dbReference type="PANTHER" id="PTHR48050:SF13">
    <property type="entry name" value="STEROL 3-BETA-GLUCOSYLTRANSFERASE UGT80A2"/>
    <property type="match status" value="1"/>
</dbReference>
<evidence type="ECO:0000313" key="2">
    <source>
        <dbReference type="EMBL" id="ATC63850.1"/>
    </source>
</evidence>
<dbReference type="GO" id="GO:0017000">
    <property type="term" value="P:antibiotic biosynthetic process"/>
    <property type="evidence" value="ECO:0007669"/>
    <property type="project" value="UniProtKB-ARBA"/>
</dbReference>